<feature type="region of interest" description="Disordered" evidence="1">
    <location>
        <begin position="30"/>
        <end position="80"/>
    </location>
</feature>
<dbReference type="PaxDb" id="67767-A0A0J7K0T7"/>
<gene>
    <name evidence="2" type="ORF">RF55_18538</name>
</gene>
<proteinExistence type="predicted"/>
<comment type="caution">
    <text evidence="2">The sequence shown here is derived from an EMBL/GenBank/DDBJ whole genome shotgun (WGS) entry which is preliminary data.</text>
</comment>
<name>A0A0J7K0T7_LASNI</name>
<evidence type="ECO:0000313" key="3">
    <source>
        <dbReference type="Proteomes" id="UP000036403"/>
    </source>
</evidence>
<dbReference type="AlphaFoldDB" id="A0A0J7K0T7"/>
<sequence>MQEEMEGSTLRDIIVDQLMLEIESVVSTPADAPVGINNGVPTTDSSAEPAIPPGSAAKPGSADAAKNQGEHGHPAGDAPHTFKCIACEKESDKMPPSLFPL</sequence>
<dbReference type="Proteomes" id="UP000036403">
    <property type="component" value="Unassembled WGS sequence"/>
</dbReference>
<evidence type="ECO:0000256" key="1">
    <source>
        <dbReference type="SAM" id="MobiDB-lite"/>
    </source>
</evidence>
<evidence type="ECO:0000313" key="2">
    <source>
        <dbReference type="EMBL" id="KMQ84043.1"/>
    </source>
</evidence>
<reference evidence="2 3" key="1">
    <citation type="submission" date="2015-04" db="EMBL/GenBank/DDBJ databases">
        <title>Lasius niger genome sequencing.</title>
        <authorList>
            <person name="Konorov E.A."/>
            <person name="Nikitin M.A."/>
            <person name="Kirill M.V."/>
            <person name="Chang P."/>
        </authorList>
    </citation>
    <scope>NUCLEOTIDE SEQUENCE [LARGE SCALE GENOMIC DNA]</scope>
    <source>
        <tissue evidence="2">Whole</tissue>
    </source>
</reference>
<organism evidence="2 3">
    <name type="scientific">Lasius niger</name>
    <name type="common">Black garden ant</name>
    <dbReference type="NCBI Taxonomy" id="67767"/>
    <lineage>
        <taxon>Eukaryota</taxon>
        <taxon>Metazoa</taxon>
        <taxon>Ecdysozoa</taxon>
        <taxon>Arthropoda</taxon>
        <taxon>Hexapoda</taxon>
        <taxon>Insecta</taxon>
        <taxon>Pterygota</taxon>
        <taxon>Neoptera</taxon>
        <taxon>Endopterygota</taxon>
        <taxon>Hymenoptera</taxon>
        <taxon>Apocrita</taxon>
        <taxon>Aculeata</taxon>
        <taxon>Formicoidea</taxon>
        <taxon>Formicidae</taxon>
        <taxon>Formicinae</taxon>
        <taxon>Lasius</taxon>
        <taxon>Lasius</taxon>
    </lineage>
</organism>
<keyword evidence="3" id="KW-1185">Reference proteome</keyword>
<dbReference type="EMBL" id="LBMM01017573">
    <property type="protein sequence ID" value="KMQ84043.1"/>
    <property type="molecule type" value="Genomic_DNA"/>
</dbReference>
<protein>
    <submittedName>
        <fullName evidence="2">Family transcriptional regulator</fullName>
    </submittedName>
</protein>
<accession>A0A0J7K0T7</accession>